<dbReference type="EMBL" id="QWLN02005709">
    <property type="protein sequence ID" value="TEA37261.1"/>
    <property type="molecule type" value="Genomic_DNA"/>
</dbReference>
<protein>
    <submittedName>
        <fullName evidence="1">Uncharacterized protein</fullName>
    </submittedName>
</protein>
<evidence type="ECO:0000313" key="2">
    <source>
        <dbReference type="Proteomes" id="UP000295264"/>
    </source>
</evidence>
<organism evidence="1 2">
    <name type="scientific">Sousa chinensis</name>
    <name type="common">Indo-pacific humpbacked dolphin</name>
    <name type="synonym">Steno chinensis</name>
    <dbReference type="NCBI Taxonomy" id="103600"/>
    <lineage>
        <taxon>Eukaryota</taxon>
        <taxon>Metazoa</taxon>
        <taxon>Chordata</taxon>
        <taxon>Craniata</taxon>
        <taxon>Vertebrata</taxon>
        <taxon>Euteleostomi</taxon>
        <taxon>Mammalia</taxon>
        <taxon>Eutheria</taxon>
        <taxon>Laurasiatheria</taxon>
        <taxon>Artiodactyla</taxon>
        <taxon>Whippomorpha</taxon>
        <taxon>Cetacea</taxon>
        <taxon>Odontoceti</taxon>
        <taxon>Delphinidae</taxon>
        <taxon>Sousa</taxon>
    </lineage>
</organism>
<sequence>SCSLTKMLPRAPVPSAQVAASRLISTKGPRPCFAHSCRTEGYCHFIEDALREMQHSRGEQQECKYEGTDGKLFRGRVNQGTSWAKDGCRHDVPSGTQLREGRLLGRSRGSLKLELKGLVLGKQAVVIQISGEELQKRVAAMEATQLTK</sequence>
<dbReference type="AlphaFoldDB" id="A0A484GP94"/>
<keyword evidence="2" id="KW-1185">Reference proteome</keyword>
<dbReference type="Proteomes" id="UP000295264">
    <property type="component" value="Unassembled WGS sequence"/>
</dbReference>
<accession>A0A484GP94</accession>
<name>A0A484GP94_SOUCH</name>
<evidence type="ECO:0000313" key="1">
    <source>
        <dbReference type="EMBL" id="TEA37261.1"/>
    </source>
</evidence>
<feature type="non-terminal residue" evidence="1">
    <location>
        <position position="1"/>
    </location>
</feature>
<feature type="non-terminal residue" evidence="1">
    <location>
        <position position="148"/>
    </location>
</feature>
<proteinExistence type="predicted"/>
<comment type="caution">
    <text evidence="1">The sequence shown here is derived from an EMBL/GenBank/DDBJ whole genome shotgun (WGS) entry which is preliminary data.</text>
</comment>
<reference evidence="1 2" key="1">
    <citation type="journal article" date="2018" name="Genomics">
        <title>Molecular footprints of inshore aquatic adaptation in Indo-Pacific humpback dolphin (Sousa chinensis).</title>
        <authorList>
            <person name="Ming Y."/>
            <person name="Jian J."/>
            <person name="Yu F."/>
            <person name="Yu X."/>
            <person name="Wang J."/>
            <person name="Liu W."/>
        </authorList>
    </citation>
    <scope>NUCLEOTIDE SEQUENCE [LARGE SCALE GENOMIC DNA]</scope>
    <source>
        <strain evidence="1">MY-2018</strain>
        <tissue evidence="1">Skin</tissue>
    </source>
</reference>
<gene>
    <name evidence="1" type="ORF">DBR06_SOUSAS10010040</name>
</gene>